<sequence length="255" mass="29595">MSSNLYQEFYKLYHRKVAWIAPFMMIFFMIIMGIAMGKSSERLLVMTAYNSSQWISLVLIIVGSTFFSMEFQNNAILTLLYKASSKWHVYLSKFIVIFIYDVILHLIAIIFTIILSLTPLNNPASWSNIYQYQKPLALNMIMNTGVDMITSLLIISLIFLLSCIINSNSAVITINILIIFMGPFVTTNLFWSKSNAMNILKWNPLNMTNLTQQYYNYSSYHPVTLLSNMQLLTGTILYMLLFTAFGYLIFRRKRF</sequence>
<keyword evidence="1" id="KW-0812">Transmembrane</keyword>
<evidence type="ECO:0000256" key="1">
    <source>
        <dbReference type="SAM" id="Phobius"/>
    </source>
</evidence>
<feature type="transmembrane region" description="Helical" evidence="1">
    <location>
        <begin position="137"/>
        <end position="160"/>
    </location>
</feature>
<organism evidence="2 3">
    <name type="scientific">Companilactobacillus keshanensis</name>
    <dbReference type="NCBI Taxonomy" id="2486003"/>
    <lineage>
        <taxon>Bacteria</taxon>
        <taxon>Bacillati</taxon>
        <taxon>Bacillota</taxon>
        <taxon>Bacilli</taxon>
        <taxon>Lactobacillales</taxon>
        <taxon>Lactobacillaceae</taxon>
        <taxon>Companilactobacillus</taxon>
    </lineage>
</organism>
<accession>A0ABW4BT49</accession>
<feature type="transmembrane region" description="Helical" evidence="1">
    <location>
        <begin position="229"/>
        <end position="250"/>
    </location>
</feature>
<feature type="transmembrane region" description="Helical" evidence="1">
    <location>
        <begin position="172"/>
        <end position="191"/>
    </location>
</feature>
<dbReference type="EMBL" id="JBHTOI010000029">
    <property type="protein sequence ID" value="MFD1417955.1"/>
    <property type="molecule type" value="Genomic_DNA"/>
</dbReference>
<keyword evidence="1" id="KW-1133">Transmembrane helix</keyword>
<protein>
    <submittedName>
        <fullName evidence="2">ABC transporter permease</fullName>
    </submittedName>
</protein>
<name>A0ABW4BT49_9LACO</name>
<dbReference type="PANTHER" id="PTHR37305:SF1">
    <property type="entry name" value="MEMBRANE PROTEIN"/>
    <property type="match status" value="1"/>
</dbReference>
<feature type="transmembrane region" description="Helical" evidence="1">
    <location>
        <begin position="90"/>
        <end position="117"/>
    </location>
</feature>
<dbReference type="Pfam" id="PF12730">
    <property type="entry name" value="ABC2_membrane_4"/>
    <property type="match status" value="1"/>
</dbReference>
<dbReference type="PANTHER" id="PTHR37305">
    <property type="entry name" value="INTEGRAL MEMBRANE PROTEIN-RELATED"/>
    <property type="match status" value="1"/>
</dbReference>
<comment type="caution">
    <text evidence="2">The sequence shown here is derived from an EMBL/GenBank/DDBJ whole genome shotgun (WGS) entry which is preliminary data.</text>
</comment>
<proteinExistence type="predicted"/>
<keyword evidence="1" id="KW-0472">Membrane</keyword>
<keyword evidence="3" id="KW-1185">Reference proteome</keyword>
<evidence type="ECO:0000313" key="2">
    <source>
        <dbReference type="EMBL" id="MFD1417955.1"/>
    </source>
</evidence>
<evidence type="ECO:0000313" key="3">
    <source>
        <dbReference type="Proteomes" id="UP001597251"/>
    </source>
</evidence>
<dbReference type="Proteomes" id="UP001597251">
    <property type="component" value="Unassembled WGS sequence"/>
</dbReference>
<feature type="transmembrane region" description="Helical" evidence="1">
    <location>
        <begin position="17"/>
        <end position="36"/>
    </location>
</feature>
<reference evidence="3" key="1">
    <citation type="journal article" date="2019" name="Int. J. Syst. Evol. Microbiol.">
        <title>The Global Catalogue of Microorganisms (GCM) 10K type strain sequencing project: providing services to taxonomists for standard genome sequencing and annotation.</title>
        <authorList>
            <consortium name="The Broad Institute Genomics Platform"/>
            <consortium name="The Broad Institute Genome Sequencing Center for Infectious Disease"/>
            <person name="Wu L."/>
            <person name="Ma J."/>
        </authorList>
    </citation>
    <scope>NUCLEOTIDE SEQUENCE [LARGE SCALE GENOMIC DNA]</scope>
    <source>
        <strain evidence="3">CCM 8936</strain>
    </source>
</reference>
<gene>
    <name evidence="2" type="ORF">ACFQ42_04300</name>
</gene>
<feature type="transmembrane region" description="Helical" evidence="1">
    <location>
        <begin position="48"/>
        <end position="69"/>
    </location>
</feature>
<dbReference type="RefSeq" id="WP_125677901.1">
    <property type="nucleotide sequence ID" value="NZ_JBHTOI010000029.1"/>
</dbReference>